<protein>
    <recommendedName>
        <fullName evidence="9">SYNE1</fullName>
    </recommendedName>
</protein>
<sequence length="2371" mass="273668">KLDEEIFSKQAQFKELQNMATKVQSPDARLTNQSTQLATKYETLKNQARDVIIKWEDFVEEHCAFSDNYKHCVEWIDTLRSRLNICGELAYDKQELEAHLVQLQELSAEKNEGANHIHQTIESGERLFSSTSALGRDIIREDIRKLRDDWEALTDDMNAIHQRLNMNLNQWQTFDENSGNFKRWLLDMETLLKKDSYLQATLPEKKAQLQNHKVLHQDILSREHIIDSLRQKAHALTESSQSGKVISFVEELKHRYDSVCQRSRDVLDKLEHSVHDHQQYQDAAQDFSDWLITARDRLEACSDRSGDKVSLQGKKEQLKGFAASVKNGEAKLAAAKKLAIATSKNTLPQGQEVVKRELDHLQREWEDFWNLLAHTESSLNQTLNMWEHVHSKFEQCTAWINDIEQKVKDNELRDTAVEKEKQLSKFKKLREEIIAHQAQMDTFTDDAQNLMHVSCDVRLAAQVSQLSNKYQGLLSHIKDVITKWDRLVQEHQLYNCRMHDFQEWISAANQRLQECTQPVQDHISLQEKKSIILILISESDHGHRKLSSALESGEQLYPDTSAAGRETIRGELRMAKQSWETVQSDLNDAQRHIDLCLHQWSSYSDGRDQFIKWLTEMEAALFADVDWKSTLQEKRHQLQAHLNIFQEITSHQRVLDSLILKAHGILQITKSPEVSEFITTVSSQYEKLRTDADNLVHRSEQLVAIHQQYQDSLQAALDWITVIKDKQAFCVDVGGDKHAVENKLDKLTALMVSVADGARKLETCEHLAELTMENSGLKGRVTIQSQLDVLHSDWEDCLAKMNSLKDGLEQALQHWAAFESSCQLLSNWLQSMEKEIKKCPLKSTLQEKQGQLSKYTELLQEIQCHQREFDTFTEKSHTLLHLTSEPQVSSAVSQLTIRYQALLTAAKELAKQSEQNVEDHKLYNTRFAESTQWLVKTRKKFSECSQVGNSRAELENKLERIQDIVQERDVGSAKLSLCVEAGEKLYPNTSSEGRDTIRQDLHKLKLDYETVFEDLSTAQRELEVSLVQWTSFDESCGQVKHWLKHMQSQFENKIPLRASLEDKKSQLHSYKALQQDVLSYQRVIQNITDKASMLIQTNRDPVFAKFVSKTDSSYSELCVVAKEHVYQYECFVKEHQQLTDLYNSCTDWVHSLQEKLSVISHISGDRSAIQNQLDQIQSILAAKAEDEPRIKEVMELSEQVLSHTAAKGKQVILRDRDVLDADWQAFNLALTKRKDDLETCMKLRKSFEVCYDHCASWLKDVESCLRDTDMRATLPEKQAHIVKLKILQTEVINHQSDLDSLSDATHDLIQMSSDSYVTSQTSQLMAKYQASSMNIKDLCHRWEQIVLDHQMYVQAFHQCQSWLTQMKEKVAVVSDTSGDKLAIKDKLDQVQNLLHEKEEGIHLLQIALDKIQTVLPNTSVAGREDMRHDLQVIQQEYDSLSAKLNDVRENHSLTFAQWTVFDDSLLQLQRWLKDFEDQLTAETALQNTLQEKRLQVERVKILQLNISSQQSVIDNLNEKVLILKQTSNDSNLSVQISQVVGRYDKLVQKVKDMREDCEKNLLDHQIYRNTYLSTSEWLGLAVNRRDMCSNIRGDRLAIEAQLHKVKDIALTVEMGQKQLQETLQKGSIVLEETSLQGQNLIKEELRLLSCDFNDFESDLRDIESSLATLKNKWTSYEEFYEQLSHWIKDTENTVKTNSELKTSLDHKKDQLSSHRALHEDILEQQEAFNQLVKQAQDLLQLSTDRRISTQLNQLMSRYSALVTLSKDLMKKYEQIVQDHEHYNIAYNKSCSWLHTSKEVLSVHASSTGDRHVLLSQLEKIKEFDVSKKEGEMCMQTAVSWGEKTMTNTSVQGREVIRTELDQLQAEWDLMISQAIDSKVMLESSLLQWSDYDASYEQILGWLKVVEKQIRDTQPKFDLSEKKAELQRVKIIYQDIVSYEQMVESVTSKAADLAERNPGSHTVLDTSQIQTRYTSVKEQAKDLLARTEQIVAHHQNFHDSCHSFSSWLQTAVEKLSLCSDTSGEKSAVADKIERAKALLANTNEGNKRLSHATKAGTLYDLELCLTRWEEFDESYQHFGNWLRETEVFLRAELKYQATLEEKKQSWEEYQLHSEDAVSHQSLLDRVREKAHALLEINADVNTSHVVTQLTTRYNGIISLGKDITSNLEVYYNNHKLYTQNHNLFNKWLRETQQRLQVISNDKGSKEALTDRLRKVEDIQGTLDEGHTLLHTVLESCEKTLPSTNQKGSIIIRNETDVAKTVYESILSQVSQVKRSLEGSLVHWDDFEHSYQHLSDWMMNVEHKLGTSPNYKSDLPEKKSNLEKYKTIQANIQAHKAQLDKLEEKANQVQDSLAKSRTAELISHYAILVEKSK</sequence>
<reference evidence="7" key="1">
    <citation type="submission" date="2021-04" db="EMBL/GenBank/DDBJ databases">
        <authorList>
            <consortium name="Molecular Ecology Group"/>
        </authorList>
    </citation>
    <scope>NUCLEOTIDE SEQUENCE</scope>
</reference>
<evidence type="ECO:0000256" key="5">
    <source>
        <dbReference type="ARBA" id="ARBA00023136"/>
    </source>
</evidence>
<dbReference type="Gene3D" id="1.20.58.60">
    <property type="match status" value="11"/>
</dbReference>
<dbReference type="EMBL" id="CAJHNH020003190">
    <property type="protein sequence ID" value="CAG5128719.1"/>
    <property type="molecule type" value="Genomic_DNA"/>
</dbReference>
<keyword evidence="3" id="KW-0677">Repeat</keyword>
<dbReference type="InterPro" id="IPR018159">
    <property type="entry name" value="Spectrin/alpha-actinin"/>
</dbReference>
<dbReference type="GO" id="GO:0051015">
    <property type="term" value="F:actin filament binding"/>
    <property type="evidence" value="ECO:0007669"/>
    <property type="project" value="TreeGrafter"/>
</dbReference>
<dbReference type="InterPro" id="IPR002017">
    <property type="entry name" value="Spectrin_repeat"/>
</dbReference>
<dbReference type="Pfam" id="PF00435">
    <property type="entry name" value="Spectrin"/>
    <property type="match status" value="5"/>
</dbReference>
<feature type="coiled-coil region" evidence="6">
    <location>
        <begin position="1423"/>
        <end position="1450"/>
    </location>
</feature>
<comment type="caution">
    <text evidence="7">The sequence shown here is derived from an EMBL/GenBank/DDBJ whole genome shotgun (WGS) entry which is preliminary data.</text>
</comment>
<dbReference type="GO" id="GO:0005640">
    <property type="term" value="C:nuclear outer membrane"/>
    <property type="evidence" value="ECO:0007669"/>
    <property type="project" value="TreeGrafter"/>
</dbReference>
<dbReference type="CDD" id="cd00176">
    <property type="entry name" value="SPEC"/>
    <property type="match status" value="5"/>
</dbReference>
<keyword evidence="6" id="KW-0175">Coiled coil</keyword>
<dbReference type="Proteomes" id="UP000678393">
    <property type="component" value="Unassembled WGS sequence"/>
</dbReference>
<organism evidence="7 8">
    <name type="scientific">Candidula unifasciata</name>
    <dbReference type="NCBI Taxonomy" id="100452"/>
    <lineage>
        <taxon>Eukaryota</taxon>
        <taxon>Metazoa</taxon>
        <taxon>Spiralia</taxon>
        <taxon>Lophotrochozoa</taxon>
        <taxon>Mollusca</taxon>
        <taxon>Gastropoda</taxon>
        <taxon>Heterobranchia</taxon>
        <taxon>Euthyneura</taxon>
        <taxon>Panpulmonata</taxon>
        <taxon>Eupulmonata</taxon>
        <taxon>Stylommatophora</taxon>
        <taxon>Helicina</taxon>
        <taxon>Helicoidea</taxon>
        <taxon>Geomitridae</taxon>
        <taxon>Candidula</taxon>
    </lineage>
</organism>
<keyword evidence="5" id="KW-0472">Membrane</keyword>
<gene>
    <name evidence="7" type="ORF">CUNI_LOCUS14277</name>
</gene>
<dbReference type="SUPFAM" id="SSF46966">
    <property type="entry name" value="Spectrin repeat"/>
    <property type="match status" value="17"/>
</dbReference>
<evidence type="ECO:0000313" key="8">
    <source>
        <dbReference type="Proteomes" id="UP000678393"/>
    </source>
</evidence>
<name>A0A8S3ZHF2_9EUPU</name>
<dbReference type="OrthoDB" id="18740at2759"/>
<evidence type="ECO:0000256" key="4">
    <source>
        <dbReference type="ARBA" id="ARBA00022989"/>
    </source>
</evidence>
<evidence type="ECO:0000256" key="6">
    <source>
        <dbReference type="SAM" id="Coils"/>
    </source>
</evidence>
<dbReference type="PANTHER" id="PTHR47535:SF1">
    <property type="entry name" value="NESPRIN-1"/>
    <property type="match status" value="1"/>
</dbReference>
<evidence type="ECO:0000256" key="1">
    <source>
        <dbReference type="ARBA" id="ARBA00004370"/>
    </source>
</evidence>
<feature type="non-terminal residue" evidence="7">
    <location>
        <position position="2371"/>
    </location>
</feature>
<feature type="coiled-coil region" evidence="6">
    <location>
        <begin position="2323"/>
        <end position="2357"/>
    </location>
</feature>
<proteinExistence type="predicted"/>
<dbReference type="SMART" id="SM00150">
    <property type="entry name" value="SPEC"/>
    <property type="match status" value="17"/>
</dbReference>
<comment type="subcellular location">
    <subcellularLocation>
        <location evidence="1">Membrane</location>
    </subcellularLocation>
</comment>
<evidence type="ECO:0000256" key="3">
    <source>
        <dbReference type="ARBA" id="ARBA00022737"/>
    </source>
</evidence>
<dbReference type="GO" id="GO:0034993">
    <property type="term" value="C:meiotic nuclear membrane microtubule tethering complex"/>
    <property type="evidence" value="ECO:0007669"/>
    <property type="project" value="TreeGrafter"/>
</dbReference>
<evidence type="ECO:0008006" key="9">
    <source>
        <dbReference type="Google" id="ProtNLM"/>
    </source>
</evidence>
<feature type="non-terminal residue" evidence="7">
    <location>
        <position position="1"/>
    </location>
</feature>
<keyword evidence="2" id="KW-0812">Transmembrane</keyword>
<evidence type="ECO:0000256" key="2">
    <source>
        <dbReference type="ARBA" id="ARBA00022692"/>
    </source>
</evidence>
<dbReference type="InterPro" id="IPR052403">
    <property type="entry name" value="LINC-complex_assoc"/>
</dbReference>
<keyword evidence="4" id="KW-1133">Transmembrane helix</keyword>
<dbReference type="GO" id="GO:0007097">
    <property type="term" value="P:nuclear migration"/>
    <property type="evidence" value="ECO:0007669"/>
    <property type="project" value="TreeGrafter"/>
</dbReference>
<dbReference type="GO" id="GO:0005737">
    <property type="term" value="C:cytoplasm"/>
    <property type="evidence" value="ECO:0007669"/>
    <property type="project" value="TreeGrafter"/>
</dbReference>
<keyword evidence="8" id="KW-1185">Reference proteome</keyword>
<dbReference type="PANTHER" id="PTHR47535">
    <property type="entry name" value="MUSCLE-SPECIFIC PROTEIN 300 KDA, ISOFORM G"/>
    <property type="match status" value="1"/>
</dbReference>
<evidence type="ECO:0000313" key="7">
    <source>
        <dbReference type="EMBL" id="CAG5128719.1"/>
    </source>
</evidence>
<accession>A0A8S3ZHF2</accession>